<dbReference type="RefSeq" id="WP_062558357.1">
    <property type="nucleotide sequence ID" value="NZ_CP013341.1"/>
</dbReference>
<dbReference type="STRING" id="44577.ATY38_05110"/>
<evidence type="ECO:0000313" key="9">
    <source>
        <dbReference type="Proteomes" id="UP000244110"/>
    </source>
</evidence>
<dbReference type="GO" id="GO:0046872">
    <property type="term" value="F:metal ion binding"/>
    <property type="evidence" value="ECO:0007669"/>
    <property type="project" value="UniProtKB-KW"/>
</dbReference>
<evidence type="ECO:0000256" key="1">
    <source>
        <dbReference type="ARBA" id="ARBA00022723"/>
    </source>
</evidence>
<dbReference type="Gene3D" id="2.60.40.420">
    <property type="entry name" value="Cupredoxins - blue copper proteins"/>
    <property type="match status" value="1"/>
</dbReference>
<organism evidence="4 9">
    <name type="scientific">Nitrosomonas ureae</name>
    <dbReference type="NCBI Taxonomy" id="44577"/>
    <lineage>
        <taxon>Bacteria</taxon>
        <taxon>Pseudomonadati</taxon>
        <taxon>Pseudomonadota</taxon>
        <taxon>Betaproteobacteria</taxon>
        <taxon>Nitrosomonadales</taxon>
        <taxon>Nitrosomonadaceae</taxon>
        <taxon>Nitrosomonas</taxon>
    </lineage>
</organism>
<dbReference type="EMBL" id="QAOL01000002">
    <property type="protein sequence ID" value="PTQ88074.1"/>
    <property type="molecule type" value="Genomic_DNA"/>
</dbReference>
<gene>
    <name evidence="4" type="ORF">C8R28_100274</name>
    <name evidence="5" type="ORF">SAMN05216406_101112</name>
    <name evidence="6" type="ORF">SAMN05421510_106311</name>
</gene>
<proteinExistence type="predicted"/>
<reference evidence="4 9" key="3">
    <citation type="submission" date="2018-04" db="EMBL/GenBank/DDBJ databases">
        <title>Active sludge and wastewater microbial communities from Klosterneuburg, Austria.</title>
        <authorList>
            <person name="Wagner M."/>
        </authorList>
    </citation>
    <scope>NUCLEOTIDE SEQUENCE [LARGE SCALE GENOMIC DNA]</scope>
    <source>
        <strain evidence="4 9">Nm4</strain>
    </source>
</reference>
<evidence type="ECO:0000259" key="3">
    <source>
        <dbReference type="Pfam" id="PF13473"/>
    </source>
</evidence>
<dbReference type="Proteomes" id="UP000181998">
    <property type="component" value="Unassembled WGS sequence"/>
</dbReference>
<dbReference type="PANTHER" id="PTHR38439">
    <property type="entry name" value="AURACYANIN-B"/>
    <property type="match status" value="1"/>
</dbReference>
<dbReference type="InterPro" id="IPR028096">
    <property type="entry name" value="EfeO_Cupredoxin"/>
</dbReference>
<evidence type="ECO:0000313" key="7">
    <source>
        <dbReference type="Proteomes" id="UP000181998"/>
    </source>
</evidence>
<dbReference type="PANTHER" id="PTHR38439:SF3">
    <property type="entry name" value="COPPER-RESISTANT CUPROPROTEIN COPI"/>
    <property type="match status" value="1"/>
</dbReference>
<reference evidence="5 7" key="1">
    <citation type="submission" date="2016-10" db="EMBL/GenBank/DDBJ databases">
        <authorList>
            <person name="de Groot N.N."/>
        </authorList>
    </citation>
    <scope>NUCLEOTIDE SEQUENCE [LARGE SCALE GENOMIC DNA]</scope>
    <source>
        <strain evidence="5">Nm10</strain>
        <strain evidence="6 7">Nm9</strain>
    </source>
</reference>
<dbReference type="KEGG" id="nur:ATY38_05110"/>
<dbReference type="AlphaFoldDB" id="A0A0S3AHJ9"/>
<name>A0A0S3AHJ9_9PROT</name>
<dbReference type="Proteomes" id="UP000182882">
    <property type="component" value="Unassembled WGS sequence"/>
</dbReference>
<dbReference type="InterPro" id="IPR050845">
    <property type="entry name" value="Cu-binding_ET"/>
</dbReference>
<evidence type="ECO:0000313" key="8">
    <source>
        <dbReference type="Proteomes" id="UP000182882"/>
    </source>
</evidence>
<evidence type="ECO:0000313" key="4">
    <source>
        <dbReference type="EMBL" id="PTQ88074.1"/>
    </source>
</evidence>
<keyword evidence="8" id="KW-1185">Reference proteome</keyword>
<feature type="domain" description="EfeO-type cupredoxin-like" evidence="3">
    <location>
        <begin position="40"/>
        <end position="133"/>
    </location>
</feature>
<protein>
    <submittedName>
        <fullName evidence="4">Putative cupredoxin-like copper-binding protein</fullName>
    </submittedName>
    <submittedName>
        <fullName evidence="5">Uncharacterized copper-binding protein, cupredoxin-like subfamily</fullName>
    </submittedName>
</protein>
<dbReference type="InterPro" id="IPR008972">
    <property type="entry name" value="Cupredoxin"/>
</dbReference>
<accession>A0A0S3AHJ9</accession>
<dbReference type="Proteomes" id="UP000244110">
    <property type="component" value="Unassembled WGS sequence"/>
</dbReference>
<keyword evidence="1" id="KW-0479">Metal-binding</keyword>
<sequence>MSRIIPLVILVLFSTDSYSTANHSNLKFDIGRPGDLDKVSRIIKLTQVDNMFLPAEVAVNEGETIQFVIKNGGNHKHEMLIGSMAELKKIAKMRSMYPEKEHIEVHLLQLEPGEQKELIWQFPSAGIIDFACPLPGHFKKMRGKIIVEKK</sequence>
<dbReference type="Pfam" id="PF13473">
    <property type="entry name" value="Cupredoxin_1"/>
    <property type="match status" value="1"/>
</dbReference>
<reference evidence="8" key="2">
    <citation type="submission" date="2016-10" db="EMBL/GenBank/DDBJ databases">
        <authorList>
            <person name="Varghese N."/>
            <person name="Submissions S."/>
        </authorList>
    </citation>
    <scope>NUCLEOTIDE SEQUENCE [LARGE SCALE GENOMIC DNA]</scope>
    <source>
        <strain evidence="8">Nm10</strain>
    </source>
</reference>
<evidence type="ECO:0000313" key="5">
    <source>
        <dbReference type="EMBL" id="SDT84066.1"/>
    </source>
</evidence>
<keyword evidence="2" id="KW-0186">Copper</keyword>
<dbReference type="EMBL" id="FNLN01000001">
    <property type="protein sequence ID" value="SDT84066.1"/>
    <property type="molecule type" value="Genomic_DNA"/>
</dbReference>
<dbReference type="OrthoDB" id="9816061at2"/>
<evidence type="ECO:0000256" key="2">
    <source>
        <dbReference type="ARBA" id="ARBA00023008"/>
    </source>
</evidence>
<evidence type="ECO:0000313" key="6">
    <source>
        <dbReference type="EMBL" id="SEQ49166.1"/>
    </source>
</evidence>
<dbReference type="SUPFAM" id="SSF49503">
    <property type="entry name" value="Cupredoxins"/>
    <property type="match status" value="1"/>
</dbReference>
<dbReference type="EMBL" id="FOFX01000063">
    <property type="protein sequence ID" value="SEQ49166.1"/>
    <property type="molecule type" value="Genomic_DNA"/>
</dbReference>